<evidence type="ECO:0000256" key="5">
    <source>
        <dbReference type="ARBA" id="ARBA00022853"/>
    </source>
</evidence>
<reference evidence="14" key="1">
    <citation type="journal article" date="2023" name="Mol. Biol. Evol.">
        <title>Third-Generation Sequencing Reveals the Adaptive Role of the Epigenome in Three Deep-Sea Polychaetes.</title>
        <authorList>
            <person name="Perez M."/>
            <person name="Aroh O."/>
            <person name="Sun Y."/>
            <person name="Lan Y."/>
            <person name="Juniper S.K."/>
            <person name="Young C.R."/>
            <person name="Angers B."/>
            <person name="Qian P.Y."/>
        </authorList>
    </citation>
    <scope>NUCLEOTIDE SEQUENCE</scope>
    <source>
        <strain evidence="14">P08H-3</strain>
    </source>
</reference>
<feature type="compositionally biased region" description="Basic and acidic residues" evidence="10">
    <location>
        <begin position="111"/>
        <end position="121"/>
    </location>
</feature>
<keyword evidence="4" id="KW-0597">Phosphoprotein</keyword>
<feature type="domain" description="Retinoblastoma-associated protein A-box" evidence="12">
    <location>
        <begin position="352"/>
        <end position="549"/>
    </location>
</feature>
<keyword evidence="9" id="KW-0131">Cell cycle</keyword>
<keyword evidence="6" id="KW-0805">Transcription regulation</keyword>
<dbReference type="GO" id="GO:0005634">
    <property type="term" value="C:nucleus"/>
    <property type="evidence" value="ECO:0007669"/>
    <property type="project" value="UniProtKB-SubCell"/>
</dbReference>
<feature type="region of interest" description="Disordered" evidence="10">
    <location>
        <begin position="110"/>
        <end position="129"/>
    </location>
</feature>
<dbReference type="FunFam" id="1.10.472.140:FF:000001">
    <property type="entry name" value="Retinoblastoma-like 2, isoform CRA_a"/>
    <property type="match status" value="1"/>
</dbReference>
<dbReference type="GO" id="GO:2000134">
    <property type="term" value="P:negative regulation of G1/S transition of mitotic cell cycle"/>
    <property type="evidence" value="ECO:0007669"/>
    <property type="project" value="TreeGrafter"/>
</dbReference>
<evidence type="ECO:0000256" key="4">
    <source>
        <dbReference type="ARBA" id="ARBA00022553"/>
    </source>
</evidence>
<dbReference type="InterPro" id="IPR002719">
    <property type="entry name" value="RB_B"/>
</dbReference>
<comment type="subcellular location">
    <subcellularLocation>
        <location evidence="1">Nucleus</location>
    </subcellularLocation>
</comment>
<dbReference type="GO" id="GO:0000785">
    <property type="term" value="C:chromatin"/>
    <property type="evidence" value="ECO:0007669"/>
    <property type="project" value="TreeGrafter"/>
</dbReference>
<dbReference type="Gene3D" id="1.10.472.140">
    <property type="match status" value="1"/>
</dbReference>
<dbReference type="Pfam" id="PF01858">
    <property type="entry name" value="RB_A"/>
    <property type="match status" value="1"/>
</dbReference>
<comment type="similarity">
    <text evidence="2">Belongs to the retinoblastoma protein (RB) family.</text>
</comment>
<keyword evidence="8" id="KW-0539">Nucleus</keyword>
<evidence type="ECO:0000256" key="7">
    <source>
        <dbReference type="ARBA" id="ARBA00023163"/>
    </source>
</evidence>
<dbReference type="Pfam" id="PF01857">
    <property type="entry name" value="RB_B"/>
    <property type="match status" value="1"/>
</dbReference>
<dbReference type="SMART" id="SM01369">
    <property type="entry name" value="Rb_C"/>
    <property type="match status" value="1"/>
</dbReference>
<dbReference type="Proteomes" id="UP001208570">
    <property type="component" value="Unassembled WGS sequence"/>
</dbReference>
<keyword evidence="7" id="KW-0804">Transcription</keyword>
<dbReference type="Gene3D" id="1.10.472.10">
    <property type="entry name" value="Cyclin-like"/>
    <property type="match status" value="3"/>
</dbReference>
<dbReference type="PANTHER" id="PTHR13742:SF17">
    <property type="entry name" value="RE32990P-RELATED"/>
    <property type="match status" value="1"/>
</dbReference>
<dbReference type="GO" id="GO:0005667">
    <property type="term" value="C:transcription regulator complex"/>
    <property type="evidence" value="ECO:0007669"/>
    <property type="project" value="TreeGrafter"/>
</dbReference>
<evidence type="ECO:0000256" key="1">
    <source>
        <dbReference type="ARBA" id="ARBA00004123"/>
    </source>
</evidence>
<dbReference type="GO" id="GO:0006357">
    <property type="term" value="P:regulation of transcription by RNA polymerase II"/>
    <property type="evidence" value="ECO:0007669"/>
    <property type="project" value="InterPro"/>
</dbReference>
<organism evidence="14 15">
    <name type="scientific">Paralvinella palmiformis</name>
    <dbReference type="NCBI Taxonomy" id="53620"/>
    <lineage>
        <taxon>Eukaryota</taxon>
        <taxon>Metazoa</taxon>
        <taxon>Spiralia</taxon>
        <taxon>Lophotrochozoa</taxon>
        <taxon>Annelida</taxon>
        <taxon>Polychaeta</taxon>
        <taxon>Sedentaria</taxon>
        <taxon>Canalipalpata</taxon>
        <taxon>Terebellida</taxon>
        <taxon>Terebelliformia</taxon>
        <taxon>Alvinellidae</taxon>
        <taxon>Paralvinella</taxon>
    </lineage>
</organism>
<dbReference type="SMART" id="SM01367">
    <property type="entry name" value="DUF3452"/>
    <property type="match status" value="1"/>
</dbReference>
<dbReference type="InterPro" id="IPR036915">
    <property type="entry name" value="Cyclin-like_sf"/>
</dbReference>
<evidence type="ECO:0000256" key="8">
    <source>
        <dbReference type="ARBA" id="ARBA00023242"/>
    </source>
</evidence>
<evidence type="ECO:0000259" key="11">
    <source>
        <dbReference type="SMART" id="SM01367"/>
    </source>
</evidence>
<dbReference type="FunFam" id="1.10.472.10:FF:000035">
    <property type="entry name" value="RB transcriptional corepressor-like 1"/>
    <property type="match status" value="1"/>
</dbReference>
<evidence type="ECO:0000313" key="14">
    <source>
        <dbReference type="EMBL" id="KAK2166785.1"/>
    </source>
</evidence>
<gene>
    <name evidence="14" type="ORF">LSH36_35g04056</name>
</gene>
<dbReference type="InterPro" id="IPR024599">
    <property type="entry name" value="RB_N"/>
</dbReference>
<evidence type="ECO:0000256" key="3">
    <source>
        <dbReference type="ARBA" id="ARBA00022491"/>
    </source>
</evidence>
<evidence type="ECO:0000256" key="9">
    <source>
        <dbReference type="ARBA" id="ARBA00023306"/>
    </source>
</evidence>
<feature type="compositionally biased region" description="Polar residues" evidence="10">
    <location>
        <begin position="714"/>
        <end position="734"/>
    </location>
</feature>
<keyword evidence="5" id="KW-0156">Chromatin regulator</keyword>
<dbReference type="InterPro" id="IPR015030">
    <property type="entry name" value="RB_C"/>
</dbReference>
<dbReference type="SUPFAM" id="SSF47954">
    <property type="entry name" value="Cyclin-like"/>
    <property type="match status" value="2"/>
</dbReference>
<feature type="compositionally biased region" description="Low complexity" evidence="10">
    <location>
        <begin position="788"/>
        <end position="800"/>
    </location>
</feature>
<dbReference type="Pfam" id="PF11934">
    <property type="entry name" value="DUF3452"/>
    <property type="match status" value="2"/>
</dbReference>
<keyword evidence="15" id="KW-1185">Reference proteome</keyword>
<dbReference type="GO" id="GO:0006325">
    <property type="term" value="P:chromatin organization"/>
    <property type="evidence" value="ECO:0007669"/>
    <property type="project" value="UniProtKB-KW"/>
</dbReference>
<dbReference type="InterPro" id="IPR028309">
    <property type="entry name" value="RB_fam"/>
</dbReference>
<proteinExistence type="inferred from homology"/>
<feature type="region of interest" description="Disordered" evidence="10">
    <location>
        <begin position="610"/>
        <end position="662"/>
    </location>
</feature>
<protein>
    <recommendedName>
        <fullName evidence="16">Retinoblastoma-like protein 1</fullName>
    </recommendedName>
</protein>
<evidence type="ECO:0000259" key="12">
    <source>
        <dbReference type="SMART" id="SM01368"/>
    </source>
</evidence>
<evidence type="ECO:0000313" key="15">
    <source>
        <dbReference type="Proteomes" id="UP001208570"/>
    </source>
</evidence>
<sequence length="991" mass="112042">MGILEDGSGDIRKRFDDLCLDLNMDSGAQEGAWESFVRISTNYTLEGDSLHWLACALYVACRNTVVPTVGSGHVEGNFVSLTRLLRSTKLSLLEFFKKIRKWANMANLPQELREKPEEKPKPPRSRKHKRLPCSVKELFNFTWTMFVNVKGNFPAISDDLVNSYHLLLCCIDWVYMNALLSNRKDLLNSDFSGLPESFDLRDYKPPSEVPCLIKDLCEKHDGVLIEAKGIKEHWWKPHVRKLFEKKVIKGRQENLSGVLEIGNFEANSKAINARYEEHVLNCGDFDERVFLDPNADAEIGTPAKHGAYNPGDLQEQMRSTQMRQSLVESSRLAPSTPLTGRKYLTEKTETFTPVTTATQSVHRLQGLLSGQKIGPNDALKEMFSQCSNNPEEEIKKRLETMGEVFCAEYSTCNDDVPPAMDFAKKRLQLAESLYYKVLENVMRNERKRLQAKEPKNCDLSSVMNQDIFHKALIACCMEIVLYSYNSQRVFPWVIDIFKVQGFYFYKVIELVIRAEEGLSRDVVKHLSYIEESVLESQAWKTDSPLWDVIESWQKELNGQIPSVEDVHFPSQIERDGNTSNPTSAFNSPIQHPALRRITHGEHTSLLKKDLLQSPSGPTAVDFVSPTPGSSRRRLFDTPSATSSASSTPPSTPKSVSQTNSPVKVRTITTFQLAQTGDGKKLLIPIPHQLMAPVQDSGTKKEVILYDKRDEKQSENISPNADKNKQAASAGNQETSKPKRTGSFALFLRKVTRKERSFQDIMKCYRQQPQAQSHVYRSILMSRRQRQASGDSDSSTGSQKSKGSKCIRSESTLPVMLPNSDPPTPTRMAGTHSEFEFEDRGEQRGDLIHFYNTIFVDKLKKFSLKFATTDEAADVPILSPLPLARCQQQSPRRISTKHSVFVSQHGNKESSMTPTTKMLYCFNKSPATDLRAINNMLRMNEKGQQASKRLLEMREAAEASGAKKMCLNSSPMFQKRLEMVVNERKANNGIDT</sequence>
<keyword evidence="3" id="KW-0678">Repressor</keyword>
<dbReference type="EMBL" id="JAODUP010000035">
    <property type="protein sequence ID" value="KAK2166785.1"/>
    <property type="molecule type" value="Genomic_DNA"/>
</dbReference>
<evidence type="ECO:0008006" key="16">
    <source>
        <dbReference type="Google" id="ProtNLM"/>
    </source>
</evidence>
<evidence type="ECO:0000256" key="2">
    <source>
        <dbReference type="ARBA" id="ARBA00009475"/>
    </source>
</evidence>
<feature type="domain" description="Retinoblastoma-associated protein N-terminal" evidence="11">
    <location>
        <begin position="64"/>
        <end position="177"/>
    </location>
</feature>
<evidence type="ECO:0000256" key="10">
    <source>
        <dbReference type="SAM" id="MobiDB-lite"/>
    </source>
</evidence>
<feature type="domain" description="Retinoblastoma-associated protein C-terminal" evidence="13">
    <location>
        <begin position="868"/>
        <end position="987"/>
    </location>
</feature>
<feature type="region of interest" description="Disordered" evidence="10">
    <location>
        <begin position="709"/>
        <end position="741"/>
    </location>
</feature>
<comment type="caution">
    <text evidence="14">The sequence shown here is derived from an EMBL/GenBank/DDBJ whole genome shotgun (WGS) entry which is preliminary data.</text>
</comment>
<dbReference type="SMART" id="SM01368">
    <property type="entry name" value="RB_A"/>
    <property type="match status" value="1"/>
</dbReference>
<dbReference type="PANTHER" id="PTHR13742">
    <property type="entry name" value="RETINOBLASTOMA-ASSOCIATED PROTEIN RB -RELATED"/>
    <property type="match status" value="1"/>
</dbReference>
<feature type="compositionally biased region" description="Low complexity" evidence="10">
    <location>
        <begin position="637"/>
        <end position="648"/>
    </location>
</feature>
<dbReference type="InterPro" id="IPR002720">
    <property type="entry name" value="RB_A"/>
</dbReference>
<name>A0AAD9K9X9_9ANNE</name>
<feature type="compositionally biased region" description="Polar residues" evidence="10">
    <location>
        <begin position="653"/>
        <end position="662"/>
    </location>
</feature>
<accession>A0AAD9K9X9</accession>
<dbReference type="GO" id="GO:0000977">
    <property type="term" value="F:RNA polymerase II transcription regulatory region sequence-specific DNA binding"/>
    <property type="evidence" value="ECO:0007669"/>
    <property type="project" value="TreeGrafter"/>
</dbReference>
<feature type="region of interest" description="Disordered" evidence="10">
    <location>
        <begin position="782"/>
        <end position="829"/>
    </location>
</feature>
<evidence type="ECO:0000259" key="13">
    <source>
        <dbReference type="SMART" id="SM01369"/>
    </source>
</evidence>
<dbReference type="GO" id="GO:0030154">
    <property type="term" value="P:cell differentiation"/>
    <property type="evidence" value="ECO:0007669"/>
    <property type="project" value="TreeGrafter"/>
</dbReference>
<evidence type="ECO:0000256" key="6">
    <source>
        <dbReference type="ARBA" id="ARBA00023015"/>
    </source>
</evidence>
<dbReference type="AlphaFoldDB" id="A0AAD9K9X9"/>